<dbReference type="InterPro" id="IPR023860">
    <property type="entry name" value="FeFe-hyd_TM1266"/>
</dbReference>
<organism evidence="1 2">
    <name type="scientific">Candidatus Gallimonas intestinigallinarum</name>
    <dbReference type="NCBI Taxonomy" id="2838604"/>
    <lineage>
        <taxon>Bacteria</taxon>
        <taxon>Bacillati</taxon>
        <taxon>Bacillota</taxon>
        <taxon>Clostridia</taxon>
        <taxon>Candidatus Gallimonas</taxon>
    </lineage>
</organism>
<dbReference type="AlphaFoldDB" id="A0A9D2DWA0"/>
<reference evidence="1" key="2">
    <citation type="submission" date="2021-04" db="EMBL/GenBank/DDBJ databases">
        <authorList>
            <person name="Gilroy R."/>
        </authorList>
    </citation>
    <scope>NUCLEOTIDE SEQUENCE</scope>
    <source>
        <strain evidence="1">CHK33-5263</strain>
    </source>
</reference>
<dbReference type="Proteomes" id="UP000824044">
    <property type="component" value="Unassembled WGS sequence"/>
</dbReference>
<evidence type="ECO:0000313" key="1">
    <source>
        <dbReference type="EMBL" id="HIZ24189.1"/>
    </source>
</evidence>
<comment type="caution">
    <text evidence="1">The sequence shown here is derived from an EMBL/GenBank/DDBJ whole genome shotgun (WGS) entry which is preliminary data.</text>
</comment>
<dbReference type="NCBIfam" id="TIGR03959">
    <property type="entry name" value="hyd_TM1266"/>
    <property type="match status" value="1"/>
</dbReference>
<dbReference type="Pfam" id="PF21699">
    <property type="entry name" value="TM1266-like"/>
    <property type="match status" value="1"/>
</dbReference>
<dbReference type="InterPro" id="IPR045865">
    <property type="entry name" value="ACT-like_dom_sf"/>
</dbReference>
<accession>A0A9D2DWA0</accession>
<proteinExistence type="predicted"/>
<dbReference type="EMBL" id="DXBS01000039">
    <property type="protein sequence ID" value="HIZ24189.1"/>
    <property type="molecule type" value="Genomic_DNA"/>
</dbReference>
<dbReference type="Gene3D" id="3.30.70.1150">
    <property type="entry name" value="ACT-like. Chain A, domain 2"/>
    <property type="match status" value="1"/>
</dbReference>
<protein>
    <submittedName>
        <fullName evidence="1">Iron-only hydrogenase system regulator</fullName>
    </submittedName>
</protein>
<sequence>MEEKRLCVLSILVGDRKEAEKVNGYLSEYGEYVVGRMGIPYRERNVSVLCVVLDAPSAAVNALTGKIGKLEGVTAKALFR</sequence>
<gene>
    <name evidence="1" type="ORF">H9812_01775</name>
</gene>
<name>A0A9D2DWA0_9FIRM</name>
<reference evidence="1" key="1">
    <citation type="journal article" date="2021" name="PeerJ">
        <title>Extensive microbial diversity within the chicken gut microbiome revealed by metagenomics and culture.</title>
        <authorList>
            <person name="Gilroy R."/>
            <person name="Ravi A."/>
            <person name="Getino M."/>
            <person name="Pursley I."/>
            <person name="Horton D.L."/>
            <person name="Alikhan N.F."/>
            <person name="Baker D."/>
            <person name="Gharbi K."/>
            <person name="Hall N."/>
            <person name="Watson M."/>
            <person name="Adriaenssens E.M."/>
            <person name="Foster-Nyarko E."/>
            <person name="Jarju S."/>
            <person name="Secka A."/>
            <person name="Antonio M."/>
            <person name="Oren A."/>
            <person name="Chaudhuri R.R."/>
            <person name="La Ragione R."/>
            <person name="Hildebrand F."/>
            <person name="Pallen M.J."/>
        </authorList>
    </citation>
    <scope>NUCLEOTIDE SEQUENCE</scope>
    <source>
        <strain evidence="1">CHK33-5263</strain>
    </source>
</reference>
<evidence type="ECO:0000313" key="2">
    <source>
        <dbReference type="Proteomes" id="UP000824044"/>
    </source>
</evidence>
<dbReference type="InterPro" id="IPR027271">
    <property type="entry name" value="Acetolactate_synth/TF_NikR_C"/>
</dbReference>
<dbReference type="SUPFAM" id="SSF55021">
    <property type="entry name" value="ACT-like"/>
    <property type="match status" value="1"/>
</dbReference>